<dbReference type="EMBL" id="CAAHFG010000004">
    <property type="protein sequence ID" value="VGO17521.1"/>
    <property type="molecule type" value="Genomic_DNA"/>
</dbReference>
<protein>
    <submittedName>
        <fullName evidence="1">Uncharacterized protein</fullName>
    </submittedName>
</protein>
<gene>
    <name evidence="1" type="ORF">PDESU_06118</name>
</gene>
<evidence type="ECO:0000313" key="2">
    <source>
        <dbReference type="Proteomes" id="UP000366872"/>
    </source>
</evidence>
<keyword evidence="2" id="KW-1185">Reference proteome</keyword>
<dbReference type="Proteomes" id="UP000366872">
    <property type="component" value="Unassembled WGS sequence"/>
</dbReference>
<dbReference type="AlphaFoldDB" id="A0A6C2UDM7"/>
<reference evidence="1 2" key="1">
    <citation type="submission" date="2019-04" db="EMBL/GenBank/DDBJ databases">
        <authorList>
            <person name="Van Vliet M D."/>
        </authorList>
    </citation>
    <scope>NUCLEOTIDE SEQUENCE [LARGE SCALE GENOMIC DNA]</scope>
    <source>
        <strain evidence="1 2">F1</strain>
    </source>
</reference>
<proteinExistence type="predicted"/>
<accession>A0A6C2UDM7</accession>
<name>A0A6C2UDM7_PONDE</name>
<dbReference type="RefSeq" id="WP_168442693.1">
    <property type="nucleotide sequence ID" value="NZ_CAAHFG010000004.1"/>
</dbReference>
<sequence>MKRMDRKTFFRNGALVGIVGLCAVLVSREEKFECSDRCGKCPKFENGKCGLGLK</sequence>
<organism evidence="1 2">
    <name type="scientific">Pontiella desulfatans</name>
    <dbReference type="NCBI Taxonomy" id="2750659"/>
    <lineage>
        <taxon>Bacteria</taxon>
        <taxon>Pseudomonadati</taxon>
        <taxon>Kiritimatiellota</taxon>
        <taxon>Kiritimatiellia</taxon>
        <taxon>Kiritimatiellales</taxon>
        <taxon>Pontiellaceae</taxon>
        <taxon>Pontiella</taxon>
    </lineage>
</organism>
<evidence type="ECO:0000313" key="1">
    <source>
        <dbReference type="EMBL" id="VGO17521.1"/>
    </source>
</evidence>